<feature type="compositionally biased region" description="Basic residues" evidence="1">
    <location>
        <begin position="7"/>
        <end position="28"/>
    </location>
</feature>
<keyword evidence="3" id="KW-1185">Reference proteome</keyword>
<proteinExistence type="predicted"/>
<dbReference type="Proteomes" id="UP001430953">
    <property type="component" value="Unassembled WGS sequence"/>
</dbReference>
<organism evidence="2 3">
    <name type="scientific">Cardiocondyla obscurior</name>
    <dbReference type="NCBI Taxonomy" id="286306"/>
    <lineage>
        <taxon>Eukaryota</taxon>
        <taxon>Metazoa</taxon>
        <taxon>Ecdysozoa</taxon>
        <taxon>Arthropoda</taxon>
        <taxon>Hexapoda</taxon>
        <taxon>Insecta</taxon>
        <taxon>Pterygota</taxon>
        <taxon>Neoptera</taxon>
        <taxon>Endopterygota</taxon>
        <taxon>Hymenoptera</taxon>
        <taxon>Apocrita</taxon>
        <taxon>Aculeata</taxon>
        <taxon>Formicoidea</taxon>
        <taxon>Formicidae</taxon>
        <taxon>Myrmicinae</taxon>
        <taxon>Cardiocondyla</taxon>
    </lineage>
</organism>
<feature type="region of interest" description="Disordered" evidence="1">
    <location>
        <begin position="1"/>
        <end position="36"/>
    </location>
</feature>
<protein>
    <submittedName>
        <fullName evidence="2">Uncharacterized protein</fullName>
    </submittedName>
</protein>
<dbReference type="AlphaFoldDB" id="A0AAW2G0V4"/>
<dbReference type="EMBL" id="JADYXP020000007">
    <property type="protein sequence ID" value="KAL0120000.1"/>
    <property type="molecule type" value="Genomic_DNA"/>
</dbReference>
<evidence type="ECO:0000256" key="1">
    <source>
        <dbReference type="SAM" id="MobiDB-lite"/>
    </source>
</evidence>
<evidence type="ECO:0000313" key="3">
    <source>
        <dbReference type="Proteomes" id="UP001430953"/>
    </source>
</evidence>
<gene>
    <name evidence="2" type="ORF">PUN28_007988</name>
</gene>
<sequence>MYELSKRNRPTHRRGDRASKSARLRGKRDRTADASSTSRSLITLIRRVSPACSIIALQQAAVACLAQNERGAEIAPSNERRGLLDDPLTSPAIVRRIETYATQGSFHLRRNDSFTGDLSCLAIPAFNSASEPEIDGGFSPGVIN</sequence>
<accession>A0AAW2G0V4</accession>
<comment type="caution">
    <text evidence="2">The sequence shown here is derived from an EMBL/GenBank/DDBJ whole genome shotgun (WGS) entry which is preliminary data.</text>
</comment>
<evidence type="ECO:0000313" key="2">
    <source>
        <dbReference type="EMBL" id="KAL0120000.1"/>
    </source>
</evidence>
<name>A0AAW2G0V4_9HYME</name>
<reference evidence="2 3" key="1">
    <citation type="submission" date="2023-03" db="EMBL/GenBank/DDBJ databases">
        <title>High recombination rates correlate with genetic variation in Cardiocondyla obscurior ants.</title>
        <authorList>
            <person name="Errbii M."/>
        </authorList>
    </citation>
    <scope>NUCLEOTIDE SEQUENCE [LARGE SCALE GENOMIC DNA]</scope>
    <source>
        <strain evidence="2">Alpha-2009</strain>
        <tissue evidence="2">Whole body</tissue>
    </source>
</reference>